<dbReference type="PANTHER" id="PTHR28208">
    <property type="entry name" value="PHOSPHATIDATE PHOSPHATASE APP1"/>
    <property type="match status" value="1"/>
</dbReference>
<evidence type="ECO:0000256" key="1">
    <source>
        <dbReference type="SAM" id="MobiDB-lite"/>
    </source>
</evidence>
<reference evidence="3 4" key="1">
    <citation type="journal article" date="2013" name="Fungal Biol.">
        <title>Analysis of microsatellite markers in the genome of the plant pathogen Ceratocystis fimbriata.</title>
        <authorList>
            <person name="Simpson M.C."/>
            <person name="Wilken P.M."/>
            <person name="Coetzee M.P."/>
            <person name="Wingfield M.J."/>
            <person name="Wingfield B.D."/>
        </authorList>
    </citation>
    <scope>NUCLEOTIDE SEQUENCE [LARGE SCALE GENOMIC DNA]</scope>
    <source>
        <strain evidence="3 4">CBS 114723</strain>
    </source>
</reference>
<dbReference type="GO" id="GO:0008195">
    <property type="term" value="F:phosphatidate phosphatase activity"/>
    <property type="evidence" value="ECO:0007669"/>
    <property type="project" value="InterPro"/>
</dbReference>
<dbReference type="Pfam" id="PF09949">
    <property type="entry name" value="APP1_cat"/>
    <property type="match status" value="1"/>
</dbReference>
<name>A0A2C5X2R5_9PEZI</name>
<proteinExistence type="predicted"/>
<dbReference type="OrthoDB" id="414243at2759"/>
<dbReference type="Proteomes" id="UP000222788">
    <property type="component" value="Unassembled WGS sequence"/>
</dbReference>
<keyword evidence="4" id="KW-1185">Reference proteome</keyword>
<dbReference type="EMBL" id="APWK03000064">
    <property type="protein sequence ID" value="PHH52557.1"/>
    <property type="molecule type" value="Genomic_DNA"/>
</dbReference>
<reference evidence="3 4" key="2">
    <citation type="journal article" date="2013" name="IMA Fungus">
        <title>IMA Genome-F 1: Ceratocystis fimbriata: Draft nuclear genome sequence for the plant pathogen, Ceratocystis fimbriata.</title>
        <authorList>
            <person name="Wilken P.M."/>
            <person name="Steenkamp E.T."/>
            <person name="Wingfield M.J."/>
            <person name="de Beer Z.W."/>
            <person name="Wingfield B.D."/>
        </authorList>
    </citation>
    <scope>NUCLEOTIDE SEQUENCE [LARGE SCALE GENOMIC DNA]</scope>
    <source>
        <strain evidence="3 4">CBS 114723</strain>
    </source>
</reference>
<sequence>MESTPTSPVRINVGTETNADQEESRRELALHQAQHRTQLAISTLPVQQVTFLAAVANGFMRVPSEMFSFLGYKNPFCAPVGRDDLVWLMDTFAYQCPSEQSTLERDPLAQEYAAELQIAVFEAEPKMTRSGSGELMKAILLMMALVDTDEKRARILERAKPFISEARRGRSVIVALDRDMTQKAPQKVGSTGKHGTARTTVKLGQLDKNVAHKVGAFVPKEVKGILEADVYMADAEGWMVLSDIDDTIKITGTNNTRDMIRETLVSEGIPVPGMPEFYAHIKATLPPDSVWCYIAASPHPLYPFLREFRSKYYPAGPLFLRDFYWHSLTGMLVSFARGTYSYKIGRVRQIHRWLPQRKVVMIRDSTQADPEVYGSMAREFPNWVVAILIRRVKDPVSPGIGDGIGMAEAGRQDRNTDERFENAFRGIPKEKWVVFDEAAQAQTFYDTIPK</sequence>
<dbReference type="InterPro" id="IPR052935">
    <property type="entry name" value="Mg2+_PAP"/>
</dbReference>
<evidence type="ECO:0000313" key="3">
    <source>
        <dbReference type="EMBL" id="PHH52557.1"/>
    </source>
</evidence>
<feature type="region of interest" description="Disordered" evidence="1">
    <location>
        <begin position="1"/>
        <end position="22"/>
    </location>
</feature>
<dbReference type="AlphaFoldDB" id="A0A2C5X2R5"/>
<comment type="caution">
    <text evidence="3">The sequence shown here is derived from an EMBL/GenBank/DDBJ whole genome shotgun (WGS) entry which is preliminary data.</text>
</comment>
<feature type="compositionally biased region" description="Polar residues" evidence="1">
    <location>
        <begin position="1"/>
        <end position="18"/>
    </location>
</feature>
<evidence type="ECO:0000259" key="2">
    <source>
        <dbReference type="Pfam" id="PF09949"/>
    </source>
</evidence>
<evidence type="ECO:0000313" key="4">
    <source>
        <dbReference type="Proteomes" id="UP000222788"/>
    </source>
</evidence>
<dbReference type="STRING" id="1035309.A0A2C5X2R5"/>
<protein>
    <recommendedName>
        <fullName evidence="2">Phosphatidate phosphatase APP1 catalytic domain-containing protein</fullName>
    </recommendedName>
</protein>
<dbReference type="InterPro" id="IPR019236">
    <property type="entry name" value="APP1_cat"/>
</dbReference>
<feature type="domain" description="Phosphatidate phosphatase APP1 catalytic" evidence="2">
    <location>
        <begin position="238"/>
        <end position="391"/>
    </location>
</feature>
<accession>A0A2C5X2R5</accession>
<organism evidence="3 4">
    <name type="scientific">Ceratocystis fimbriata CBS 114723</name>
    <dbReference type="NCBI Taxonomy" id="1035309"/>
    <lineage>
        <taxon>Eukaryota</taxon>
        <taxon>Fungi</taxon>
        <taxon>Dikarya</taxon>
        <taxon>Ascomycota</taxon>
        <taxon>Pezizomycotina</taxon>
        <taxon>Sordariomycetes</taxon>
        <taxon>Hypocreomycetidae</taxon>
        <taxon>Microascales</taxon>
        <taxon>Ceratocystidaceae</taxon>
        <taxon>Ceratocystis</taxon>
    </lineage>
</organism>
<dbReference type="PANTHER" id="PTHR28208:SF1">
    <property type="entry name" value="FILAMENT ORGANIZATION PROTEIN APP1-LIKE, PUTATIVE (AFU_ORTHOLOGUE AFUA_1G06650)-RELATED"/>
    <property type="match status" value="1"/>
</dbReference>
<gene>
    <name evidence="3" type="ORF">CFIMG_008418RA00001</name>
</gene>
<dbReference type="GO" id="GO:0030479">
    <property type="term" value="C:actin cortical patch"/>
    <property type="evidence" value="ECO:0007669"/>
    <property type="project" value="TreeGrafter"/>
</dbReference>